<accession>A0ABY6D3D1</accession>
<evidence type="ECO:0000313" key="1">
    <source>
        <dbReference type="EMBL" id="UXX80651.1"/>
    </source>
</evidence>
<evidence type="ECO:0000313" key="2">
    <source>
        <dbReference type="Proteomes" id="UP001062165"/>
    </source>
</evidence>
<reference evidence="1" key="1">
    <citation type="submission" date="2022-10" db="EMBL/GenBank/DDBJ databases">
        <title>Comparative genomics and taxonomic characterization of three novel marine species of genus Reichenbachiella exhibiting antioxidant and polysaccharide degradation activities.</title>
        <authorList>
            <person name="Muhammad N."/>
            <person name="Lee Y.-J."/>
            <person name="Ko J."/>
            <person name="Kim S.-G."/>
        </authorList>
    </citation>
    <scope>NUCLEOTIDE SEQUENCE</scope>
    <source>
        <strain evidence="1">Wsw4-B4</strain>
    </source>
</reference>
<dbReference type="EMBL" id="CP106735">
    <property type="protein sequence ID" value="UXX80651.1"/>
    <property type="molecule type" value="Genomic_DNA"/>
</dbReference>
<organism evidence="1 2">
    <name type="scientific">Reichenbachiella carrageenanivorans</name>
    <dbReference type="NCBI Taxonomy" id="2979869"/>
    <lineage>
        <taxon>Bacteria</taxon>
        <taxon>Pseudomonadati</taxon>
        <taxon>Bacteroidota</taxon>
        <taxon>Cytophagia</taxon>
        <taxon>Cytophagales</taxon>
        <taxon>Reichenbachiellaceae</taxon>
        <taxon>Reichenbachiella</taxon>
    </lineage>
</organism>
<protein>
    <submittedName>
        <fullName evidence="1">Uncharacterized protein</fullName>
    </submittedName>
</protein>
<name>A0ABY6D3D1_9BACT</name>
<proteinExistence type="predicted"/>
<dbReference type="RefSeq" id="WP_263052380.1">
    <property type="nucleotide sequence ID" value="NZ_CP106735.1"/>
</dbReference>
<keyword evidence="2" id="KW-1185">Reference proteome</keyword>
<dbReference type="Proteomes" id="UP001062165">
    <property type="component" value="Chromosome"/>
</dbReference>
<gene>
    <name evidence="1" type="ORF">N7E81_06005</name>
</gene>
<sequence>MKEINKLVDLVTHGLKSNFDVINLTGDVDNPGKEQLLYNGVLNGDYPTDESAAEGMYQSDIYDQRFRMLKSRLRHKLYDLLYHINFDEPGFSHSAKVELECKEYVHKAHILYRLGEFSMSEKQLNKCITLAEENQITHALVEAYELKSDILSYECKPTDFELTIDKIKSLRKLSTVEKESQDTFLRMRMLMSKSIHSRNTCQDHLSKALVETEKAWKSTKSINIFLNYYQLNVWILMLDENYTGLYKFSQEALKTIVKSKVNVERFDQGYNSYLASRALLSAEKYKEGYAEAKVGFKFIEKSTEQWFDHSETYFLLAMHNQDYKLANTVLDSVLKNPNYSRASEQIVGRWKVFRIYLNFAMPGKEMLKRVRFSDVYEAADYYYVELKGYYLTLPLLEFIHHVNKDRMDLAMAKLEEVDNYFFKNLNEPGKNPREKQFYKMLKVLKASGFDASKTRTKTEKYLEKIREKRTYLPFSDFEIIPYEHLWEVVLQTVAKMKTTAA</sequence>